<dbReference type="Proteomes" id="UP000234323">
    <property type="component" value="Unassembled WGS sequence"/>
</dbReference>
<dbReference type="EMBL" id="LLXI01000913">
    <property type="protein sequence ID" value="PKY50723.1"/>
    <property type="molecule type" value="Genomic_DNA"/>
</dbReference>
<evidence type="ECO:0000313" key="2">
    <source>
        <dbReference type="Proteomes" id="UP000234323"/>
    </source>
</evidence>
<keyword evidence="2" id="KW-1185">Reference proteome</keyword>
<gene>
    <name evidence="1" type="ORF">RhiirA4_467334</name>
</gene>
<sequence>MAPNQMGTYGGNMAPNQMGTYGGNMAPNQMGAYGGDIAPGTYDGNMAPNQMGAYDGNMAPRFVNPMDYYLLYEEENEVEEENSYRNTISNFIQCYFKIFKAIDVKFGDMST</sequence>
<reference evidence="1 2" key="1">
    <citation type="submission" date="2015-10" db="EMBL/GenBank/DDBJ databases">
        <title>Genome analyses suggest a sexual origin of heterokaryosis in a supposedly ancient asexual fungus.</title>
        <authorList>
            <person name="Ropars J."/>
            <person name="Sedzielewska K."/>
            <person name="Noel J."/>
            <person name="Charron P."/>
            <person name="Farinelli L."/>
            <person name="Marton T."/>
            <person name="Kruger M."/>
            <person name="Pelin A."/>
            <person name="Brachmann A."/>
            <person name="Corradi N."/>
        </authorList>
    </citation>
    <scope>NUCLEOTIDE SEQUENCE [LARGE SCALE GENOMIC DNA]</scope>
    <source>
        <strain evidence="1 2">A4</strain>
    </source>
</reference>
<evidence type="ECO:0000313" key="1">
    <source>
        <dbReference type="EMBL" id="PKY50723.1"/>
    </source>
</evidence>
<dbReference type="AlphaFoldDB" id="A0A2I1GVQ8"/>
<comment type="caution">
    <text evidence="1">The sequence shown here is derived from an EMBL/GenBank/DDBJ whole genome shotgun (WGS) entry which is preliminary data.</text>
</comment>
<accession>A0A2I1GVQ8</accession>
<organism evidence="1 2">
    <name type="scientific">Rhizophagus irregularis</name>
    <dbReference type="NCBI Taxonomy" id="588596"/>
    <lineage>
        <taxon>Eukaryota</taxon>
        <taxon>Fungi</taxon>
        <taxon>Fungi incertae sedis</taxon>
        <taxon>Mucoromycota</taxon>
        <taxon>Glomeromycotina</taxon>
        <taxon>Glomeromycetes</taxon>
        <taxon>Glomerales</taxon>
        <taxon>Glomeraceae</taxon>
        <taxon>Rhizophagus</taxon>
    </lineage>
</organism>
<name>A0A2I1GVQ8_9GLOM</name>
<protein>
    <submittedName>
        <fullName evidence="1">Uncharacterized protein</fullName>
    </submittedName>
</protein>
<proteinExistence type="predicted"/>